<accession>A0A645H4S5</accession>
<organism evidence="2">
    <name type="scientific">bioreactor metagenome</name>
    <dbReference type="NCBI Taxonomy" id="1076179"/>
    <lineage>
        <taxon>unclassified sequences</taxon>
        <taxon>metagenomes</taxon>
        <taxon>ecological metagenomes</taxon>
    </lineage>
</organism>
<dbReference type="Gene3D" id="3.20.100.30">
    <property type="entry name" value="VTC, catalytic tunnel domain"/>
    <property type="match status" value="1"/>
</dbReference>
<protein>
    <recommendedName>
        <fullName evidence="1">VTC domain-containing protein</fullName>
    </recommendedName>
</protein>
<gene>
    <name evidence="2" type="ORF">SDC9_181523</name>
</gene>
<reference evidence="2" key="1">
    <citation type="submission" date="2019-08" db="EMBL/GenBank/DDBJ databases">
        <authorList>
            <person name="Kucharzyk K."/>
            <person name="Murdoch R.W."/>
            <person name="Higgins S."/>
            <person name="Loffler F."/>
        </authorList>
    </citation>
    <scope>NUCLEOTIDE SEQUENCE</scope>
</reference>
<dbReference type="EMBL" id="VSSQ01086862">
    <property type="protein sequence ID" value="MPN34031.1"/>
    <property type="molecule type" value="Genomic_DNA"/>
</dbReference>
<feature type="domain" description="VTC" evidence="1">
    <location>
        <begin position="18"/>
        <end position="123"/>
    </location>
</feature>
<evidence type="ECO:0000313" key="2">
    <source>
        <dbReference type="EMBL" id="MPN34031.1"/>
    </source>
</evidence>
<dbReference type="GO" id="GO:0006799">
    <property type="term" value="P:polyphosphate biosynthetic process"/>
    <property type="evidence" value="ECO:0007669"/>
    <property type="project" value="UniProtKB-ARBA"/>
</dbReference>
<proteinExistence type="predicted"/>
<dbReference type="AlphaFoldDB" id="A0A645H4S5"/>
<evidence type="ECO:0000259" key="1">
    <source>
        <dbReference type="Pfam" id="PF09359"/>
    </source>
</evidence>
<dbReference type="InterPro" id="IPR042267">
    <property type="entry name" value="VTC_sf"/>
</dbReference>
<dbReference type="InterPro" id="IPR018966">
    <property type="entry name" value="VTC_domain"/>
</dbReference>
<sequence>MNNLIEKHELPTRESFLDKEALGEIKRVMNLFKLEPRVYLSYDRLAFFDKNKPNFRISFDNNLHSRREDFDFNNDSSTFSLLEEGKYIMEVKSVSNFPLWFVRELSKLKVYPRSFSKYGSEYELQLAKIKSKK</sequence>
<comment type="caution">
    <text evidence="2">The sequence shown here is derived from an EMBL/GenBank/DDBJ whole genome shotgun (WGS) entry which is preliminary data.</text>
</comment>
<dbReference type="Pfam" id="PF09359">
    <property type="entry name" value="VTC"/>
    <property type="match status" value="1"/>
</dbReference>
<name>A0A645H4S5_9ZZZZ</name>